<feature type="transmembrane region" description="Helical" evidence="2">
    <location>
        <begin position="46"/>
        <end position="65"/>
    </location>
</feature>
<reference evidence="3" key="2">
    <citation type="submission" date="2020-09" db="EMBL/GenBank/DDBJ databases">
        <authorList>
            <person name="Sun Q."/>
            <person name="Kim S."/>
        </authorList>
    </citation>
    <scope>NUCLEOTIDE SEQUENCE</scope>
    <source>
        <strain evidence="3">KCTC 12870</strain>
    </source>
</reference>
<comment type="caution">
    <text evidence="3">The sequence shown here is derived from an EMBL/GenBank/DDBJ whole genome shotgun (WGS) entry which is preliminary data.</text>
</comment>
<organism evidence="3 4">
    <name type="scientific">Cerasicoccus arenae</name>
    <dbReference type="NCBI Taxonomy" id="424488"/>
    <lineage>
        <taxon>Bacteria</taxon>
        <taxon>Pseudomonadati</taxon>
        <taxon>Verrucomicrobiota</taxon>
        <taxon>Opitutia</taxon>
        <taxon>Puniceicoccales</taxon>
        <taxon>Cerasicoccaceae</taxon>
        <taxon>Cerasicoccus</taxon>
    </lineage>
</organism>
<dbReference type="AlphaFoldDB" id="A0A8J3GEE3"/>
<feature type="transmembrane region" description="Helical" evidence="2">
    <location>
        <begin position="21"/>
        <end position="40"/>
    </location>
</feature>
<dbReference type="EMBL" id="BMXG01000011">
    <property type="protein sequence ID" value="GHC03144.1"/>
    <property type="molecule type" value="Genomic_DNA"/>
</dbReference>
<gene>
    <name evidence="3" type="ORF">GCM10007047_19620</name>
</gene>
<feature type="region of interest" description="Disordered" evidence="1">
    <location>
        <begin position="167"/>
        <end position="188"/>
    </location>
</feature>
<evidence type="ECO:0000313" key="3">
    <source>
        <dbReference type="EMBL" id="GHC03144.1"/>
    </source>
</evidence>
<protein>
    <submittedName>
        <fullName evidence="3">Uncharacterized protein</fullName>
    </submittedName>
</protein>
<dbReference type="RefSeq" id="WP_189514595.1">
    <property type="nucleotide sequence ID" value="NZ_BMXG01000011.1"/>
</dbReference>
<reference evidence="3" key="1">
    <citation type="journal article" date="2014" name="Int. J. Syst. Evol. Microbiol.">
        <title>Complete genome sequence of Corynebacterium casei LMG S-19264T (=DSM 44701T), isolated from a smear-ripened cheese.</title>
        <authorList>
            <consortium name="US DOE Joint Genome Institute (JGI-PGF)"/>
            <person name="Walter F."/>
            <person name="Albersmeier A."/>
            <person name="Kalinowski J."/>
            <person name="Ruckert C."/>
        </authorList>
    </citation>
    <scope>NUCLEOTIDE SEQUENCE</scope>
    <source>
        <strain evidence="3">KCTC 12870</strain>
    </source>
</reference>
<evidence type="ECO:0000256" key="2">
    <source>
        <dbReference type="SAM" id="Phobius"/>
    </source>
</evidence>
<keyword evidence="2" id="KW-0472">Membrane</keyword>
<keyword evidence="4" id="KW-1185">Reference proteome</keyword>
<proteinExistence type="predicted"/>
<sequence length="188" mass="21647">MKEIRFSLFQSIKQSEQKFDYFIAGLVGTTFAYSVQQFEWRGVNCGLGLLEPVALCLLLLCLWFSMKKIEKAIALADLNHEILEHKENADMYHRMQNEKETMNIDTGELLTRTDLKDRMRESQQKVVQKRAEGDRAAAPIRRYEKLRTAFLVLAFVALLVSKFQPKSEKESNQSAYDNDLPASHSSHA</sequence>
<keyword evidence="2" id="KW-1133">Transmembrane helix</keyword>
<dbReference type="Proteomes" id="UP000642829">
    <property type="component" value="Unassembled WGS sequence"/>
</dbReference>
<evidence type="ECO:0000256" key="1">
    <source>
        <dbReference type="SAM" id="MobiDB-lite"/>
    </source>
</evidence>
<keyword evidence="2" id="KW-0812">Transmembrane</keyword>
<name>A0A8J3GEE3_9BACT</name>
<accession>A0A8J3GEE3</accession>
<evidence type="ECO:0000313" key="4">
    <source>
        <dbReference type="Proteomes" id="UP000642829"/>
    </source>
</evidence>